<dbReference type="PATRIC" id="fig|1121328.3.peg.1893"/>
<dbReference type="GO" id="GO:0051073">
    <property type="term" value="F:adenosylcobinamide-GDP ribazoletransferase activity"/>
    <property type="evidence" value="ECO:0007669"/>
    <property type="project" value="InterPro"/>
</dbReference>
<organism evidence="2 3">
    <name type="scientific">Alkalithermobacter thermoalcaliphilus JW-YL-7 = DSM 7308</name>
    <dbReference type="NCBI Taxonomy" id="1121328"/>
    <lineage>
        <taxon>Bacteria</taxon>
        <taxon>Bacillati</taxon>
        <taxon>Bacillota</taxon>
        <taxon>Clostridia</taxon>
        <taxon>Peptostreptococcales</taxon>
        <taxon>Tepidibacteraceae</taxon>
        <taxon>Alkalithermobacter</taxon>
    </lineage>
</organism>
<gene>
    <name evidence="2" type="ORF">JWYL7_1881</name>
</gene>
<proteinExistence type="predicted"/>
<dbReference type="GO" id="GO:0008818">
    <property type="term" value="F:cobalamin 5'-phosphate synthase activity"/>
    <property type="evidence" value="ECO:0007669"/>
    <property type="project" value="InterPro"/>
</dbReference>
<comment type="caution">
    <text evidence="2">The sequence shown here is derived from an EMBL/GenBank/DDBJ whole genome shotgun (WGS) entry which is preliminary data.</text>
</comment>
<keyword evidence="1" id="KW-0472">Membrane</keyword>
<feature type="transmembrane region" description="Helical" evidence="1">
    <location>
        <begin position="31"/>
        <end position="59"/>
    </location>
</feature>
<dbReference type="AlphaFoldDB" id="A0A150FMQ5"/>
<dbReference type="Proteomes" id="UP000092605">
    <property type="component" value="Unassembled WGS sequence"/>
</dbReference>
<dbReference type="EMBL" id="LSFY01000002">
    <property type="protein sequence ID" value="KXZ38924.1"/>
    <property type="molecule type" value="Genomic_DNA"/>
</dbReference>
<evidence type="ECO:0000256" key="1">
    <source>
        <dbReference type="SAM" id="Phobius"/>
    </source>
</evidence>
<dbReference type="STRING" id="1121328.JWYL7_1881"/>
<sequence>MKRFIGILQFLTRIPIKIDIGFDEEFEKSIIYFPLVGLILGSIYLLITYISLNIFNIYISSVIFY</sequence>
<dbReference type="UniPathway" id="UPA00148">
    <property type="reaction ID" value="UER00238"/>
</dbReference>
<evidence type="ECO:0000313" key="2">
    <source>
        <dbReference type="EMBL" id="KXZ38924.1"/>
    </source>
</evidence>
<dbReference type="RefSeq" id="WP_334292133.1">
    <property type="nucleotide sequence ID" value="NZ_LSFY01000002.1"/>
</dbReference>
<dbReference type="Pfam" id="PF02654">
    <property type="entry name" value="CobS"/>
    <property type="match status" value="1"/>
</dbReference>
<keyword evidence="1" id="KW-0812">Transmembrane</keyword>
<dbReference type="InterPro" id="IPR003805">
    <property type="entry name" value="CobS"/>
</dbReference>
<name>A0A150FMQ5_CLOPD</name>
<dbReference type="GO" id="GO:0009236">
    <property type="term" value="P:cobalamin biosynthetic process"/>
    <property type="evidence" value="ECO:0007669"/>
    <property type="project" value="UniProtKB-UniPathway"/>
</dbReference>
<evidence type="ECO:0000313" key="3">
    <source>
        <dbReference type="Proteomes" id="UP000092605"/>
    </source>
</evidence>
<keyword evidence="1" id="KW-1133">Transmembrane helix</keyword>
<reference evidence="2 3" key="1">
    <citation type="submission" date="2016-02" db="EMBL/GenBank/DDBJ databases">
        <title>Draft genome sequence for Clostridium paradoxum JW-YL-7.</title>
        <authorList>
            <person name="Utturkar S.M."/>
            <person name="Lancaster A."/>
            <person name="Poole F.L."/>
            <person name="Adams M.W."/>
            <person name="Brown S.D."/>
        </authorList>
    </citation>
    <scope>NUCLEOTIDE SEQUENCE [LARGE SCALE GENOMIC DNA]</scope>
    <source>
        <strain evidence="2 3">JW-YL-7</strain>
    </source>
</reference>
<accession>A0A150FMQ5</accession>
<protein>
    <submittedName>
        <fullName evidence="2">Cobalamin-5-phosphate synthase CobS</fullName>
    </submittedName>
</protein>